<sequence length="241" mass="25312">MKAFGFAALLATATTVSAHATWQEMWVGSTDMEGSCVRQVQNNNPVTNVDSNDIVCNVLANKSPPYGAEGVCEVEAGGDLTVEMHQQPGDRNCNNEAIGGQHYGPVMVYMCKVDDATVDDGTGCSWFKVAEDSFSGTTESWGTEILNANCGKKAFTVPADLAAGDYLVRSEAIALHTAQSSGGAQFYMSCFQVRVTGGGSANPTGVKFPGAYSASDPGILVNIHSQGFNSYEAPGPEVWTG</sequence>
<keyword evidence="7" id="KW-0560">Oxidoreductase</keyword>
<keyword evidence="6 15" id="KW-0136">Cellulose degradation</keyword>
<feature type="chain" id="PRO_5025332323" description="AA9 family lytic polysaccharide monooxygenase" evidence="16">
    <location>
        <begin position="19"/>
        <end position="241"/>
    </location>
</feature>
<comment type="similarity">
    <text evidence="13">Belongs to the polysaccharide monooxygenase AA9 family.</text>
</comment>
<dbReference type="Gene3D" id="2.70.50.70">
    <property type="match status" value="1"/>
</dbReference>
<keyword evidence="18" id="KW-0378">Hydrolase</keyword>
<name>A0A6A6P9N2_9PEZI</name>
<dbReference type="OrthoDB" id="3238762at2759"/>
<dbReference type="CDD" id="cd21175">
    <property type="entry name" value="LPMO_AA9"/>
    <property type="match status" value="1"/>
</dbReference>
<keyword evidence="5 16" id="KW-0732">Signal</keyword>
<dbReference type="GO" id="GO:0004497">
    <property type="term" value="F:monooxygenase activity"/>
    <property type="evidence" value="ECO:0007669"/>
    <property type="project" value="UniProtKB-KW"/>
</dbReference>
<dbReference type="Pfam" id="PF03443">
    <property type="entry name" value="AA9"/>
    <property type="match status" value="1"/>
</dbReference>
<evidence type="ECO:0000313" key="18">
    <source>
        <dbReference type="EMBL" id="KAF2460497.1"/>
    </source>
</evidence>
<keyword evidence="9" id="KW-0503">Monooxygenase</keyword>
<dbReference type="PANTHER" id="PTHR33353:SF9">
    <property type="entry name" value="ENDOGLUCANASE II"/>
    <property type="match status" value="1"/>
</dbReference>
<dbReference type="Proteomes" id="UP000799766">
    <property type="component" value="Unassembled WGS sequence"/>
</dbReference>
<evidence type="ECO:0000256" key="9">
    <source>
        <dbReference type="ARBA" id="ARBA00023033"/>
    </source>
</evidence>
<reference evidence="18" key="1">
    <citation type="journal article" date="2020" name="Stud. Mycol.">
        <title>101 Dothideomycetes genomes: a test case for predicting lifestyles and emergence of pathogens.</title>
        <authorList>
            <person name="Haridas S."/>
            <person name="Albert R."/>
            <person name="Binder M."/>
            <person name="Bloem J."/>
            <person name="Labutti K."/>
            <person name="Salamov A."/>
            <person name="Andreopoulos B."/>
            <person name="Baker S."/>
            <person name="Barry K."/>
            <person name="Bills G."/>
            <person name="Bluhm B."/>
            <person name="Cannon C."/>
            <person name="Castanera R."/>
            <person name="Culley D."/>
            <person name="Daum C."/>
            <person name="Ezra D."/>
            <person name="Gonzalez J."/>
            <person name="Henrissat B."/>
            <person name="Kuo A."/>
            <person name="Liang C."/>
            <person name="Lipzen A."/>
            <person name="Lutzoni F."/>
            <person name="Magnuson J."/>
            <person name="Mondo S."/>
            <person name="Nolan M."/>
            <person name="Ohm R."/>
            <person name="Pangilinan J."/>
            <person name="Park H.-J."/>
            <person name="Ramirez L."/>
            <person name="Alfaro M."/>
            <person name="Sun H."/>
            <person name="Tritt A."/>
            <person name="Yoshinaga Y."/>
            <person name="Zwiers L.-H."/>
            <person name="Turgeon B."/>
            <person name="Goodwin S."/>
            <person name="Spatafora J."/>
            <person name="Crous P."/>
            <person name="Grigoriev I."/>
        </authorList>
    </citation>
    <scope>NUCLEOTIDE SEQUENCE</scope>
    <source>
        <strain evidence="18">ATCC 16933</strain>
    </source>
</reference>
<evidence type="ECO:0000313" key="19">
    <source>
        <dbReference type="Proteomes" id="UP000799766"/>
    </source>
</evidence>
<keyword evidence="19" id="KW-1185">Reference proteome</keyword>
<evidence type="ECO:0000256" key="16">
    <source>
        <dbReference type="SAM" id="SignalP"/>
    </source>
</evidence>
<organism evidence="18 19">
    <name type="scientific">Lineolata rhizophorae</name>
    <dbReference type="NCBI Taxonomy" id="578093"/>
    <lineage>
        <taxon>Eukaryota</taxon>
        <taxon>Fungi</taxon>
        <taxon>Dikarya</taxon>
        <taxon>Ascomycota</taxon>
        <taxon>Pezizomycotina</taxon>
        <taxon>Dothideomycetes</taxon>
        <taxon>Dothideomycetes incertae sedis</taxon>
        <taxon>Lineolatales</taxon>
        <taxon>Lineolataceae</taxon>
        <taxon>Lineolata</taxon>
    </lineage>
</organism>
<dbReference type="GO" id="GO:0030248">
    <property type="term" value="F:cellulose binding"/>
    <property type="evidence" value="ECO:0007669"/>
    <property type="project" value="UniProtKB-UniRule"/>
</dbReference>
<dbReference type="InterPro" id="IPR005103">
    <property type="entry name" value="AA9_LPMO"/>
</dbReference>
<dbReference type="GO" id="GO:0005576">
    <property type="term" value="C:extracellular region"/>
    <property type="evidence" value="ECO:0007669"/>
    <property type="project" value="UniProtKB-SubCell"/>
</dbReference>
<evidence type="ECO:0000256" key="11">
    <source>
        <dbReference type="ARBA" id="ARBA00023277"/>
    </source>
</evidence>
<dbReference type="EC" id="1.14.99.56" evidence="15"/>
<proteinExistence type="inferred from homology"/>
<evidence type="ECO:0000256" key="4">
    <source>
        <dbReference type="ARBA" id="ARBA00022723"/>
    </source>
</evidence>
<evidence type="ECO:0000256" key="5">
    <source>
        <dbReference type="ARBA" id="ARBA00022729"/>
    </source>
</evidence>
<evidence type="ECO:0000256" key="2">
    <source>
        <dbReference type="ARBA" id="ARBA00004613"/>
    </source>
</evidence>
<dbReference type="GO" id="GO:0008810">
    <property type="term" value="F:cellulase activity"/>
    <property type="evidence" value="ECO:0007669"/>
    <property type="project" value="UniProtKB-UniRule"/>
</dbReference>
<accession>A0A6A6P9N2</accession>
<dbReference type="InterPro" id="IPR049892">
    <property type="entry name" value="AA9"/>
</dbReference>
<feature type="domain" description="Auxiliary Activity family 9 catalytic" evidence="17">
    <location>
        <begin position="19"/>
        <end position="226"/>
    </location>
</feature>
<evidence type="ECO:0000256" key="14">
    <source>
        <dbReference type="ARBA" id="ARBA00045077"/>
    </source>
</evidence>
<comment type="domain">
    <text evidence="15">Has a modular structure: an endo-beta-1,4-glucanase catalytic module at the N-terminus, a linker rich in serines and threonines, and a C-terminal carbohydrate-binding module (CBM).</text>
</comment>
<evidence type="ECO:0000256" key="7">
    <source>
        <dbReference type="ARBA" id="ARBA00023002"/>
    </source>
</evidence>
<comment type="function">
    <text evidence="15">Lytic polysaccharide monooxygenase (LMPO) that depolymerizes crystalline and amorphous polysaccharides via the oxidation of scissile alpha- or beta-(1-4)-glycosidic bonds, yielding C1 and/or C4 oxidation products. Catalysis by LPMOs requires the reduction of the active-site copper from Cu(II) to Cu(I) by a reducing agent and H(2)O(2) or O(2) as a cosubstrate.</text>
</comment>
<keyword evidence="11 15" id="KW-0119">Carbohydrate metabolism</keyword>
<evidence type="ECO:0000256" key="8">
    <source>
        <dbReference type="ARBA" id="ARBA00023008"/>
    </source>
</evidence>
<evidence type="ECO:0000259" key="17">
    <source>
        <dbReference type="Pfam" id="PF03443"/>
    </source>
</evidence>
<evidence type="ECO:0000256" key="3">
    <source>
        <dbReference type="ARBA" id="ARBA00022525"/>
    </source>
</evidence>
<comment type="catalytic activity">
    <reaction evidence="14 15">
        <text>[(1-&gt;4)-beta-D-glucosyl]n+m + reduced acceptor + O2 = 4-dehydro-beta-D-glucosyl-[(1-&gt;4)-beta-D-glucosyl]n-1 + [(1-&gt;4)-beta-D-glucosyl]m + acceptor + H2O.</text>
        <dbReference type="EC" id="1.14.99.56"/>
    </reaction>
</comment>
<keyword evidence="10 15" id="KW-1015">Disulfide bond</keyword>
<keyword evidence="3 15" id="KW-0964">Secreted</keyword>
<dbReference type="EMBL" id="MU001673">
    <property type="protein sequence ID" value="KAF2460497.1"/>
    <property type="molecule type" value="Genomic_DNA"/>
</dbReference>
<evidence type="ECO:0000256" key="13">
    <source>
        <dbReference type="ARBA" id="ARBA00044502"/>
    </source>
</evidence>
<keyword evidence="8" id="KW-0186">Copper</keyword>
<keyword evidence="12 15" id="KW-0624">Polysaccharide degradation</keyword>
<dbReference type="GO" id="GO:0030245">
    <property type="term" value="P:cellulose catabolic process"/>
    <property type="evidence" value="ECO:0007669"/>
    <property type="project" value="UniProtKB-UniRule"/>
</dbReference>
<evidence type="ECO:0000256" key="15">
    <source>
        <dbReference type="RuleBase" id="RU368122"/>
    </source>
</evidence>
<protein>
    <recommendedName>
        <fullName evidence="15">AA9 family lytic polysaccharide monooxygenase</fullName>
        <ecNumber evidence="15">1.14.99.56</ecNumber>
    </recommendedName>
    <alternativeName>
        <fullName evidence="15">Endo-beta-1,4-glucanase</fullName>
    </alternativeName>
    <alternativeName>
        <fullName evidence="15">Glycosyl hydrolase 61 family protein</fullName>
    </alternativeName>
</protein>
<keyword evidence="4" id="KW-0479">Metal-binding</keyword>
<comment type="cofactor">
    <cofactor evidence="1">
        <name>Cu(2+)</name>
        <dbReference type="ChEBI" id="CHEBI:29036"/>
    </cofactor>
</comment>
<feature type="signal peptide" evidence="16">
    <location>
        <begin position="1"/>
        <end position="18"/>
    </location>
</feature>
<gene>
    <name evidence="18" type="ORF">BDY21DRAFT_384100</name>
</gene>
<dbReference type="PANTHER" id="PTHR33353">
    <property type="entry name" value="PUTATIVE (AFU_ORTHOLOGUE AFUA_1G12560)-RELATED"/>
    <property type="match status" value="1"/>
</dbReference>
<dbReference type="AlphaFoldDB" id="A0A6A6P9N2"/>
<dbReference type="GO" id="GO:0046872">
    <property type="term" value="F:metal ion binding"/>
    <property type="evidence" value="ECO:0007669"/>
    <property type="project" value="UniProtKB-KW"/>
</dbReference>
<comment type="subcellular location">
    <subcellularLocation>
        <location evidence="2 15">Secreted</location>
    </subcellularLocation>
</comment>
<evidence type="ECO:0000256" key="10">
    <source>
        <dbReference type="ARBA" id="ARBA00023157"/>
    </source>
</evidence>
<evidence type="ECO:0000256" key="12">
    <source>
        <dbReference type="ARBA" id="ARBA00023326"/>
    </source>
</evidence>
<evidence type="ECO:0000256" key="1">
    <source>
        <dbReference type="ARBA" id="ARBA00001973"/>
    </source>
</evidence>
<evidence type="ECO:0000256" key="6">
    <source>
        <dbReference type="ARBA" id="ARBA00023001"/>
    </source>
</evidence>